<keyword evidence="5 6" id="KW-1015">Disulfide bond</keyword>
<accession>A0A067CMQ4</accession>
<protein>
    <recommendedName>
        <fullName evidence="6">Elicitin</fullName>
    </recommendedName>
</protein>
<dbReference type="SMART" id="SM01187">
    <property type="entry name" value="Elicitin"/>
    <property type="match status" value="1"/>
</dbReference>
<keyword evidence="3 6" id="KW-0964">Secreted</keyword>
<dbReference type="Proteomes" id="UP000030745">
    <property type="component" value="Unassembled WGS sequence"/>
</dbReference>
<dbReference type="GO" id="GO:0005576">
    <property type="term" value="C:extracellular region"/>
    <property type="evidence" value="ECO:0007669"/>
    <property type="project" value="UniProtKB-SubCell"/>
</dbReference>
<evidence type="ECO:0000256" key="6">
    <source>
        <dbReference type="RuleBase" id="RU368111"/>
    </source>
</evidence>
<evidence type="ECO:0000256" key="4">
    <source>
        <dbReference type="ARBA" id="ARBA00022978"/>
    </source>
</evidence>
<dbReference type="Pfam" id="PF00964">
    <property type="entry name" value="Elicitin"/>
    <property type="match status" value="1"/>
</dbReference>
<dbReference type="VEuPathDB" id="FungiDB:SPRG_07409"/>
<dbReference type="EMBL" id="KK583215">
    <property type="protein sequence ID" value="KDO27811.1"/>
    <property type="molecule type" value="Genomic_DNA"/>
</dbReference>
<organism evidence="8 9">
    <name type="scientific">Saprolegnia parasitica (strain CBS 223.65)</name>
    <dbReference type="NCBI Taxonomy" id="695850"/>
    <lineage>
        <taxon>Eukaryota</taxon>
        <taxon>Sar</taxon>
        <taxon>Stramenopiles</taxon>
        <taxon>Oomycota</taxon>
        <taxon>Saprolegniomycetes</taxon>
        <taxon>Saprolegniales</taxon>
        <taxon>Saprolegniaceae</taxon>
        <taxon>Saprolegnia</taxon>
    </lineage>
</organism>
<gene>
    <name evidence="8" type="ORF">SPRG_07409</name>
</gene>
<dbReference type="AlphaFoldDB" id="A0A067CMQ4"/>
<evidence type="ECO:0000313" key="9">
    <source>
        <dbReference type="Proteomes" id="UP000030745"/>
    </source>
</evidence>
<dbReference type="InterPro" id="IPR036470">
    <property type="entry name" value="Elicitin_sf"/>
</dbReference>
<evidence type="ECO:0000256" key="7">
    <source>
        <dbReference type="SAM" id="MobiDB-lite"/>
    </source>
</evidence>
<dbReference type="SUPFAM" id="SSF48647">
    <property type="entry name" value="Fungal elicitin"/>
    <property type="match status" value="1"/>
</dbReference>
<dbReference type="Gene3D" id="1.10.239.10">
    <property type="entry name" value="Elicitin domain"/>
    <property type="match status" value="1"/>
</dbReference>
<comment type="similarity">
    <text evidence="2 6">Belongs to the elicitin family.</text>
</comment>
<evidence type="ECO:0000313" key="8">
    <source>
        <dbReference type="EMBL" id="KDO27811.1"/>
    </source>
</evidence>
<reference evidence="8 9" key="1">
    <citation type="journal article" date="2013" name="PLoS Genet.">
        <title>Distinctive expansion of potential virulence genes in the genome of the oomycete fish pathogen Saprolegnia parasitica.</title>
        <authorList>
            <person name="Jiang R.H."/>
            <person name="de Bruijn I."/>
            <person name="Haas B.J."/>
            <person name="Belmonte R."/>
            <person name="Lobach L."/>
            <person name="Christie J."/>
            <person name="van den Ackerveken G."/>
            <person name="Bottin A."/>
            <person name="Bulone V."/>
            <person name="Diaz-Moreno S.M."/>
            <person name="Dumas B."/>
            <person name="Fan L."/>
            <person name="Gaulin E."/>
            <person name="Govers F."/>
            <person name="Grenville-Briggs L.J."/>
            <person name="Horner N.R."/>
            <person name="Levin J.Z."/>
            <person name="Mammella M."/>
            <person name="Meijer H.J."/>
            <person name="Morris P."/>
            <person name="Nusbaum C."/>
            <person name="Oome S."/>
            <person name="Phillips A.J."/>
            <person name="van Rooyen D."/>
            <person name="Rzeszutek E."/>
            <person name="Saraiva M."/>
            <person name="Secombes C.J."/>
            <person name="Seidl M.F."/>
            <person name="Snel B."/>
            <person name="Stassen J.H."/>
            <person name="Sykes S."/>
            <person name="Tripathy S."/>
            <person name="van den Berg H."/>
            <person name="Vega-Arreguin J.C."/>
            <person name="Wawra S."/>
            <person name="Young S.K."/>
            <person name="Zeng Q."/>
            <person name="Dieguez-Uribeondo J."/>
            <person name="Russ C."/>
            <person name="Tyler B.M."/>
            <person name="van West P."/>
        </authorList>
    </citation>
    <scope>NUCLEOTIDE SEQUENCE [LARGE SCALE GENOMIC DNA]</scope>
    <source>
        <strain evidence="8 9">CBS 223.65</strain>
    </source>
</reference>
<dbReference type="OMA" id="SDPACTA"/>
<comment type="subcellular location">
    <subcellularLocation>
        <location evidence="1 6">Secreted</location>
    </subcellularLocation>
</comment>
<evidence type="ECO:0000256" key="2">
    <source>
        <dbReference type="ARBA" id="ARBA00009544"/>
    </source>
</evidence>
<sequence length="137" mass="13691">MALASPALSNPASVGLLEATTSSACSYVGLASTLLPFFTNLTKCSSATNFTLTPPTAWPTAAQMPLLCSDPACTATLSSLETAALPNCTLAIQGTTITMPAFVRSLAASCFPSASPNMSAGNAPSTLPDAATSATLQ</sequence>
<feature type="region of interest" description="Disordered" evidence="7">
    <location>
        <begin position="118"/>
        <end position="137"/>
    </location>
</feature>
<evidence type="ECO:0000256" key="3">
    <source>
        <dbReference type="ARBA" id="ARBA00022525"/>
    </source>
</evidence>
<dbReference type="KEGG" id="spar:SPRG_07409"/>
<name>A0A067CMQ4_SAPPC</name>
<dbReference type="GeneID" id="24129684"/>
<proteinExistence type="inferred from homology"/>
<dbReference type="InterPro" id="IPR002200">
    <property type="entry name" value="Elicitin"/>
</dbReference>
<dbReference type="OrthoDB" id="10386052at2759"/>
<keyword evidence="4 6" id="KW-0928">Hypersensitive response elicitation</keyword>
<evidence type="ECO:0000256" key="1">
    <source>
        <dbReference type="ARBA" id="ARBA00004613"/>
    </source>
</evidence>
<comment type="function">
    <text evidence="6">Induces local and distal defense responses (incompatible hypersensitive reaction) in plants from the solanaceae and cruciferae families. Elicits leaf necrosis and causes the accumulation of pathogenesis-related proteins. Might interact with the lipidic molecules of the plasma membrane.</text>
</comment>
<keyword evidence="9" id="KW-1185">Reference proteome</keyword>
<evidence type="ECO:0000256" key="5">
    <source>
        <dbReference type="ARBA" id="ARBA00023157"/>
    </source>
</evidence>
<dbReference type="GO" id="GO:0052040">
    <property type="term" value="P:symbiont-mediated perturbation of host programmed cell death"/>
    <property type="evidence" value="ECO:0007669"/>
    <property type="project" value="UniProtKB-UniRule"/>
</dbReference>
<dbReference type="RefSeq" id="XP_012201585.1">
    <property type="nucleotide sequence ID" value="XM_012346195.1"/>
</dbReference>